<proteinExistence type="predicted"/>
<dbReference type="GO" id="GO:0005524">
    <property type="term" value="F:ATP binding"/>
    <property type="evidence" value="ECO:0007669"/>
    <property type="project" value="UniProtKB-KW"/>
</dbReference>
<keyword evidence="3 7" id="KW-0067">ATP-binding</keyword>
<evidence type="ECO:0000256" key="2">
    <source>
        <dbReference type="ARBA" id="ARBA00022741"/>
    </source>
</evidence>
<dbReference type="PANTHER" id="PTHR42794">
    <property type="entry name" value="HEMIN IMPORT ATP-BINDING PROTEIN HMUV"/>
    <property type="match status" value="1"/>
</dbReference>
<evidence type="ECO:0000313" key="7">
    <source>
        <dbReference type="EMBL" id="NHN84611.1"/>
    </source>
</evidence>
<dbReference type="PROSITE" id="PS50893">
    <property type="entry name" value="ABC_TRANSPORTER_2"/>
    <property type="match status" value="1"/>
</dbReference>
<dbReference type="CDD" id="cd03214">
    <property type="entry name" value="ABC_Iron-Siderophores_B12_Hemin"/>
    <property type="match status" value="1"/>
</dbReference>
<dbReference type="InterPro" id="IPR003593">
    <property type="entry name" value="AAA+_ATPase"/>
</dbReference>
<evidence type="ECO:0000256" key="1">
    <source>
        <dbReference type="ARBA" id="ARBA00022448"/>
    </source>
</evidence>
<keyword evidence="1" id="KW-0813">Transport</keyword>
<evidence type="ECO:0000256" key="3">
    <source>
        <dbReference type="ARBA" id="ARBA00022840"/>
    </source>
</evidence>
<keyword evidence="8" id="KW-1185">Reference proteome</keyword>
<evidence type="ECO:0000313" key="8">
    <source>
        <dbReference type="Proteomes" id="UP000635278"/>
    </source>
</evidence>
<feature type="domain" description="ABC transporter" evidence="6">
    <location>
        <begin position="11"/>
        <end position="241"/>
    </location>
</feature>
<dbReference type="InterPro" id="IPR003439">
    <property type="entry name" value="ABC_transporter-like_ATP-bd"/>
</dbReference>
<gene>
    <name evidence="7" type="ORF">GOB93_08125</name>
</gene>
<evidence type="ECO:0000256" key="5">
    <source>
        <dbReference type="ARBA" id="ARBA00037066"/>
    </source>
</evidence>
<dbReference type="InterPro" id="IPR017871">
    <property type="entry name" value="ABC_transporter-like_CS"/>
</dbReference>
<organism evidence="7 8">
    <name type="scientific">Acetobacter musti</name>
    <dbReference type="NCBI Taxonomy" id="864732"/>
    <lineage>
        <taxon>Bacteria</taxon>
        <taxon>Pseudomonadati</taxon>
        <taxon>Pseudomonadota</taxon>
        <taxon>Alphaproteobacteria</taxon>
        <taxon>Acetobacterales</taxon>
        <taxon>Acetobacteraceae</taxon>
        <taxon>Acetobacter</taxon>
    </lineage>
</organism>
<dbReference type="Gene3D" id="3.40.50.300">
    <property type="entry name" value="P-loop containing nucleotide triphosphate hydrolases"/>
    <property type="match status" value="1"/>
</dbReference>
<protein>
    <submittedName>
        <fullName evidence="7">ATP-binding cassette domain-containing protein</fullName>
    </submittedName>
</protein>
<reference evidence="7 8" key="1">
    <citation type="journal article" date="2020" name="Int. J. Syst. Evol. Microbiol.">
        <title>Novel acetic acid bacteria from cider fermentations: Acetobacter conturbans sp. nov. and Acetobacter fallax sp. nov.</title>
        <authorList>
            <person name="Sombolestani A.S."/>
            <person name="Cleenwerck I."/>
            <person name="Cnockaert M."/>
            <person name="Borremans W."/>
            <person name="Wieme A.D."/>
            <person name="De Vuyst L."/>
            <person name="Vandamme P."/>
        </authorList>
    </citation>
    <scope>NUCLEOTIDE SEQUENCE [LARGE SCALE GENOMIC DNA]</scope>
    <source>
        <strain evidence="7 8">LMG 30640</strain>
    </source>
</reference>
<name>A0ABX0JMK0_9PROT</name>
<dbReference type="PROSITE" id="PS00211">
    <property type="entry name" value="ABC_TRANSPORTER_1"/>
    <property type="match status" value="1"/>
</dbReference>
<dbReference type="InterPro" id="IPR027417">
    <property type="entry name" value="P-loop_NTPase"/>
</dbReference>
<dbReference type="SUPFAM" id="SSF52540">
    <property type="entry name" value="P-loop containing nucleoside triphosphate hydrolases"/>
    <property type="match status" value="1"/>
</dbReference>
<accession>A0ABX0JMK0</accession>
<dbReference type="SMART" id="SM00382">
    <property type="entry name" value="AAA"/>
    <property type="match status" value="1"/>
</dbReference>
<comment type="function">
    <text evidence="5">Part of the ABC transporter complex HmuTUV involved in hemin import. Responsible for energy coupling to the transport system.</text>
</comment>
<keyword evidence="4" id="KW-1278">Translocase</keyword>
<evidence type="ECO:0000256" key="4">
    <source>
        <dbReference type="ARBA" id="ARBA00022967"/>
    </source>
</evidence>
<keyword evidence="2" id="KW-0547">Nucleotide-binding</keyword>
<dbReference type="EMBL" id="WOTB01000008">
    <property type="protein sequence ID" value="NHN84611.1"/>
    <property type="molecule type" value="Genomic_DNA"/>
</dbReference>
<dbReference type="PANTHER" id="PTHR42794:SF1">
    <property type="entry name" value="HEMIN IMPORT ATP-BINDING PROTEIN HMUV"/>
    <property type="match status" value="1"/>
</dbReference>
<comment type="caution">
    <text evidence="7">The sequence shown here is derived from an EMBL/GenBank/DDBJ whole genome shotgun (WGS) entry which is preliminary data.</text>
</comment>
<dbReference type="Pfam" id="PF00005">
    <property type="entry name" value="ABC_tran"/>
    <property type="match status" value="1"/>
</dbReference>
<sequence>MSGTAGAPEGLCAGRISLSLGGMTVLHDVSLTARRGEVLGLIGPNGAGKSSLLRVLAGLRQPDAGSVVLDDEPLAAMSSRRRATQIAFMPQNGGEPPPMAVHDLVSLGRLPFGGDAADQDAIIRAMEETGTIPLRERPASALSGGELARVLLARALAVEAPYLLADEPIAALDPAHALSVMALFRSLARKGMSVTVVLHDLTLAARFCDRVALLQEGRLAGCGRPEDVMTDAAMRDVYKVDVRRLDGAVVPWNLVSAVSEGTEQTS</sequence>
<evidence type="ECO:0000259" key="6">
    <source>
        <dbReference type="PROSITE" id="PS50893"/>
    </source>
</evidence>
<dbReference type="Proteomes" id="UP000635278">
    <property type="component" value="Unassembled WGS sequence"/>
</dbReference>